<name>A0A7S0LBY0_9EUKA</name>
<feature type="region of interest" description="Disordered" evidence="1">
    <location>
        <begin position="270"/>
        <end position="293"/>
    </location>
</feature>
<dbReference type="AlphaFoldDB" id="A0A7S0LBY0"/>
<feature type="compositionally biased region" description="Polar residues" evidence="1">
    <location>
        <begin position="276"/>
        <end position="288"/>
    </location>
</feature>
<evidence type="ECO:0000313" key="2">
    <source>
        <dbReference type="EMBL" id="CAD8607755.1"/>
    </source>
</evidence>
<protein>
    <submittedName>
        <fullName evidence="2">Uncharacterized protein</fullName>
    </submittedName>
</protein>
<organism evidence="2">
    <name type="scientific">Coccolithus braarudii</name>
    <dbReference type="NCBI Taxonomy" id="221442"/>
    <lineage>
        <taxon>Eukaryota</taxon>
        <taxon>Haptista</taxon>
        <taxon>Haptophyta</taxon>
        <taxon>Prymnesiophyceae</taxon>
        <taxon>Coccolithales</taxon>
        <taxon>Coccolithaceae</taxon>
        <taxon>Coccolithus</taxon>
    </lineage>
</organism>
<reference evidence="2" key="1">
    <citation type="submission" date="2021-01" db="EMBL/GenBank/DDBJ databases">
        <authorList>
            <person name="Corre E."/>
            <person name="Pelletier E."/>
            <person name="Niang G."/>
            <person name="Scheremetjew M."/>
            <person name="Finn R."/>
            <person name="Kale V."/>
            <person name="Holt S."/>
            <person name="Cochrane G."/>
            <person name="Meng A."/>
            <person name="Brown T."/>
            <person name="Cohen L."/>
        </authorList>
    </citation>
    <scope>NUCLEOTIDE SEQUENCE</scope>
    <source>
        <strain evidence="2">PLY182g</strain>
    </source>
</reference>
<evidence type="ECO:0000256" key="1">
    <source>
        <dbReference type="SAM" id="MobiDB-lite"/>
    </source>
</evidence>
<accession>A0A7S0LBY0</accession>
<proteinExistence type="predicted"/>
<dbReference type="EMBL" id="HBEY01023403">
    <property type="protein sequence ID" value="CAD8607755.1"/>
    <property type="molecule type" value="Transcribed_RNA"/>
</dbReference>
<sequence length="363" mass="40042">MRAICEPARSHALFPCSTETSATPFSVASAEIQLPGVVELKAALKSLKEYRASLTSTLFGGLRLRTTARQALHARCKEVDGVVDALCVLRAALEVWGRITFREVWSCITSDIGVKMFASPSACTVSSAAASITAPSGQQLLQAVHCWLRTSLRRWLKRLSRFTKCSPEAASCTGSAECTQHEAVHAPNTLRVFRRWRDECAAAGTTTRTMMVSRISAGSLCTQLTLRRVAHALETWRLRTATCLLRQSREWRISASPIRELREDRQIISRGERQEVNSGISLPAQTASRPPRPTHLHAYTASPIGLPDQPMQLEPQHWQCSASVYTASTYARLLGDGAWPPMDGRSFHFAGNRGPLGLAQYKR</sequence>
<gene>
    <name evidence="2" type="ORF">CPEL01642_LOCUS11132</name>
</gene>